<dbReference type="OrthoDB" id="9805924at2"/>
<keyword evidence="6" id="KW-1185">Reference proteome</keyword>
<dbReference type="Proteomes" id="UP000247763">
    <property type="component" value="Chromosome"/>
</dbReference>
<dbReference type="EMBL" id="CP029479">
    <property type="protein sequence ID" value="AWM76868.1"/>
    <property type="molecule type" value="Genomic_DNA"/>
</dbReference>
<dbReference type="FunFam" id="3.40.630.30:FF:000064">
    <property type="entry name" value="GNAT family acetyltransferase"/>
    <property type="match status" value="1"/>
</dbReference>
<dbReference type="Pfam" id="PF00583">
    <property type="entry name" value="Acetyltransf_1"/>
    <property type="match status" value="1"/>
</dbReference>
<protein>
    <submittedName>
        <fullName evidence="5">GNAT family N-acetyltransferase</fullName>
    </submittedName>
</protein>
<feature type="domain" description="N-acetyltransferase" evidence="4">
    <location>
        <begin position="14"/>
        <end position="169"/>
    </location>
</feature>
<evidence type="ECO:0000256" key="2">
    <source>
        <dbReference type="ARBA" id="ARBA00022679"/>
    </source>
</evidence>
<dbReference type="Gene3D" id="3.40.630.30">
    <property type="match status" value="1"/>
</dbReference>
<dbReference type="SUPFAM" id="SSF55729">
    <property type="entry name" value="Acyl-CoA N-acyltransferases (Nat)"/>
    <property type="match status" value="1"/>
</dbReference>
<dbReference type="PANTHER" id="PTHR10545:SF29">
    <property type="entry name" value="GH14572P-RELATED"/>
    <property type="match status" value="1"/>
</dbReference>
<dbReference type="KEGG" id="phb:HYN04_03285"/>
<gene>
    <name evidence="5" type="ORF">HYN04_03285</name>
</gene>
<dbReference type="GO" id="GO:0008080">
    <property type="term" value="F:N-acetyltransferase activity"/>
    <property type="evidence" value="ECO:0007669"/>
    <property type="project" value="UniProtKB-ARBA"/>
</dbReference>
<dbReference type="InterPro" id="IPR000182">
    <property type="entry name" value="GNAT_dom"/>
</dbReference>
<comment type="similarity">
    <text evidence="1">Belongs to the acetyltransferase family.</text>
</comment>
<keyword evidence="2 5" id="KW-0808">Transferase</keyword>
<keyword evidence="3" id="KW-0012">Acyltransferase</keyword>
<evidence type="ECO:0000256" key="1">
    <source>
        <dbReference type="ARBA" id="ARBA00008694"/>
    </source>
</evidence>
<name>A0A2Z3HZ72_9CAUL</name>
<dbReference type="InterPro" id="IPR051016">
    <property type="entry name" value="Diverse_Substrate_AcTransf"/>
</dbReference>
<dbReference type="PANTHER" id="PTHR10545">
    <property type="entry name" value="DIAMINE N-ACETYLTRANSFERASE"/>
    <property type="match status" value="1"/>
</dbReference>
<dbReference type="PROSITE" id="PS51186">
    <property type="entry name" value="GNAT"/>
    <property type="match status" value="1"/>
</dbReference>
<organism evidence="5 6">
    <name type="scientific">Phenylobacterium parvum</name>
    <dbReference type="NCBI Taxonomy" id="2201350"/>
    <lineage>
        <taxon>Bacteria</taxon>
        <taxon>Pseudomonadati</taxon>
        <taxon>Pseudomonadota</taxon>
        <taxon>Alphaproteobacteria</taxon>
        <taxon>Caulobacterales</taxon>
        <taxon>Caulobacteraceae</taxon>
        <taxon>Phenylobacterium</taxon>
    </lineage>
</organism>
<evidence type="ECO:0000313" key="5">
    <source>
        <dbReference type="EMBL" id="AWM76868.1"/>
    </source>
</evidence>
<evidence type="ECO:0000259" key="4">
    <source>
        <dbReference type="PROSITE" id="PS51186"/>
    </source>
</evidence>
<sequence length="169" mass="18791">MRPGWTGTVPSEAIHVRPAGPGDLASIHRFILDLAAYERLSHEVDATREGLARDLFGPSPRVFCDIAGIDGEPVGFALWFYNYSTFRGRHGIWLEDLFVRPEHRGAGAGLALLKALARRCREEGLARLEWSVLDWNAPAIGFYDSLGALAMDDWTTRRLTDDALEALAR</sequence>
<proteinExistence type="inferred from homology"/>
<evidence type="ECO:0000313" key="6">
    <source>
        <dbReference type="Proteomes" id="UP000247763"/>
    </source>
</evidence>
<dbReference type="AlphaFoldDB" id="A0A2Z3HZ72"/>
<accession>A0A2Z3HZ72</accession>
<reference evidence="6" key="1">
    <citation type="submission" date="2018-05" db="EMBL/GenBank/DDBJ databases">
        <title>Genome sequencing of Phenylobacterium sp. HYN0004.</title>
        <authorList>
            <person name="Yi H."/>
            <person name="Baek C."/>
        </authorList>
    </citation>
    <scope>NUCLEOTIDE SEQUENCE [LARGE SCALE GENOMIC DNA]</scope>
    <source>
        <strain evidence="6">HYN0004</strain>
    </source>
</reference>
<evidence type="ECO:0000256" key="3">
    <source>
        <dbReference type="ARBA" id="ARBA00023315"/>
    </source>
</evidence>
<dbReference type="InterPro" id="IPR016181">
    <property type="entry name" value="Acyl_CoA_acyltransferase"/>
</dbReference>